<dbReference type="PROSITE" id="PS51198">
    <property type="entry name" value="UVRD_HELICASE_ATP_BIND"/>
    <property type="match status" value="1"/>
</dbReference>
<evidence type="ECO:0000256" key="6">
    <source>
        <dbReference type="ARBA" id="ARBA00022806"/>
    </source>
</evidence>
<keyword evidence="2 15" id="KW-0479">Metal-binding</keyword>
<dbReference type="InterPro" id="IPR004586">
    <property type="entry name" value="RecB"/>
</dbReference>
<dbReference type="PANTHER" id="PTHR11070">
    <property type="entry name" value="UVRD / RECB / PCRA DNA HELICASE FAMILY MEMBER"/>
    <property type="match status" value="1"/>
</dbReference>
<feature type="binding site" evidence="16">
    <location>
        <begin position="19"/>
        <end position="26"/>
    </location>
    <ligand>
        <name>ATP</name>
        <dbReference type="ChEBI" id="CHEBI:30616"/>
    </ligand>
</feature>
<dbReference type="CDD" id="cd22352">
    <property type="entry name" value="RecB_C-like"/>
    <property type="match status" value="1"/>
</dbReference>
<evidence type="ECO:0000256" key="10">
    <source>
        <dbReference type="ARBA" id="ARBA00023125"/>
    </source>
</evidence>
<evidence type="ECO:0000256" key="11">
    <source>
        <dbReference type="ARBA" id="ARBA00023204"/>
    </source>
</evidence>
<organism evidence="19 20">
    <name type="scientific">Craterilacuibacter sinensis</name>
    <dbReference type="NCBI Taxonomy" id="2686017"/>
    <lineage>
        <taxon>Bacteria</taxon>
        <taxon>Pseudomonadati</taxon>
        <taxon>Pseudomonadota</taxon>
        <taxon>Betaproteobacteria</taxon>
        <taxon>Neisseriales</taxon>
        <taxon>Neisseriaceae</taxon>
        <taxon>Craterilacuibacter</taxon>
    </lineage>
</organism>
<dbReference type="Gene3D" id="1.10.3170.10">
    <property type="entry name" value="Recbcd, chain B, domain 2"/>
    <property type="match status" value="1"/>
</dbReference>
<dbReference type="Pfam" id="PF00580">
    <property type="entry name" value="UvrD-helicase"/>
    <property type="match status" value="1"/>
</dbReference>
<dbReference type="Gene3D" id="1.10.486.10">
    <property type="entry name" value="PCRA, domain 4"/>
    <property type="match status" value="1"/>
</dbReference>
<keyword evidence="20" id="KW-1185">Reference proteome</keyword>
<evidence type="ECO:0000256" key="5">
    <source>
        <dbReference type="ARBA" id="ARBA00022801"/>
    </source>
</evidence>
<keyword evidence="7 15" id="KW-0269">Exonuclease</keyword>
<name>A0A845BRD7_9NEIS</name>
<comment type="similarity">
    <text evidence="15">Belongs to the helicase family. UvrD subfamily.</text>
</comment>
<feature type="domain" description="UvrD-like helicase ATP-binding" evidence="17">
    <location>
        <begin position="1"/>
        <end position="454"/>
    </location>
</feature>
<evidence type="ECO:0000256" key="16">
    <source>
        <dbReference type="PROSITE-ProRule" id="PRU00560"/>
    </source>
</evidence>
<dbReference type="PROSITE" id="PS51217">
    <property type="entry name" value="UVRD_HELICASE_CTER"/>
    <property type="match status" value="1"/>
</dbReference>
<comment type="subunit">
    <text evidence="15">Heterotrimer of RecB, RecC and RecD. All subunits contribute to DNA-binding. Interacts with RecA.</text>
</comment>
<comment type="caution">
    <text evidence="19">The sequence shown here is derived from an EMBL/GenBank/DDBJ whole genome shotgun (WGS) entry which is preliminary data.</text>
</comment>
<reference evidence="19 20" key="1">
    <citation type="submission" date="2019-12" db="EMBL/GenBank/DDBJ databases">
        <title>Neisseriaceae gen. nov. sp. Genome sequencing and assembly.</title>
        <authorList>
            <person name="Liu Z."/>
            <person name="Li A."/>
        </authorList>
    </citation>
    <scope>NUCLEOTIDE SEQUENCE [LARGE SCALE GENOMIC DNA]</scope>
    <source>
        <strain evidence="19 20">B2N2-7</strain>
    </source>
</reference>
<evidence type="ECO:0000256" key="12">
    <source>
        <dbReference type="ARBA" id="ARBA00023235"/>
    </source>
</evidence>
<dbReference type="Gene3D" id="3.90.320.10">
    <property type="match status" value="1"/>
</dbReference>
<feature type="binding site" evidence="15">
    <location>
        <position position="963"/>
    </location>
    <ligand>
        <name>Mg(2+)</name>
        <dbReference type="ChEBI" id="CHEBI:18420"/>
    </ligand>
</feature>
<dbReference type="GO" id="GO:0009338">
    <property type="term" value="C:exodeoxyribonuclease V complex"/>
    <property type="evidence" value="ECO:0007669"/>
    <property type="project" value="TreeGrafter"/>
</dbReference>
<feature type="binding site" evidence="15">
    <location>
        <position position="1079"/>
    </location>
    <ligand>
        <name>Mg(2+)</name>
        <dbReference type="ChEBI" id="CHEBI:18420"/>
    </ligand>
</feature>
<comment type="domain">
    <text evidence="15">The C-terminal domain has nuclease activity and interacts with RecD. It interacts with RecA, facilitating its loading onto ssDNA.</text>
</comment>
<evidence type="ECO:0000256" key="8">
    <source>
        <dbReference type="ARBA" id="ARBA00022840"/>
    </source>
</evidence>
<dbReference type="GO" id="GO:0005524">
    <property type="term" value="F:ATP binding"/>
    <property type="evidence" value="ECO:0007669"/>
    <property type="project" value="UniProtKB-UniRule"/>
</dbReference>
<evidence type="ECO:0000256" key="3">
    <source>
        <dbReference type="ARBA" id="ARBA00022741"/>
    </source>
</evidence>
<keyword evidence="8 15" id="KW-0067">ATP-binding</keyword>
<dbReference type="InterPro" id="IPR011604">
    <property type="entry name" value="PDDEXK-like_dom_sf"/>
</dbReference>
<dbReference type="GO" id="GO:0005829">
    <property type="term" value="C:cytosol"/>
    <property type="evidence" value="ECO:0007669"/>
    <property type="project" value="TreeGrafter"/>
</dbReference>
<comment type="domain">
    <text evidence="15">The N-terminal DNA-binding domain is a ssDNA-dependent ATPase and has ATP-dependent 3'-5' helicase function. This domain interacts with RecC.</text>
</comment>
<dbReference type="Gene3D" id="3.40.50.300">
    <property type="entry name" value="P-loop containing nucleotide triphosphate hydrolases"/>
    <property type="match status" value="2"/>
</dbReference>
<keyword evidence="10 15" id="KW-0238">DNA-binding</keyword>
<dbReference type="NCBIfam" id="TIGR00609">
    <property type="entry name" value="recB"/>
    <property type="match status" value="1"/>
</dbReference>
<feature type="binding site" evidence="15">
    <location>
        <position position="1092"/>
    </location>
    <ligand>
        <name>Mg(2+)</name>
        <dbReference type="ChEBI" id="CHEBI:18420"/>
    </ligand>
</feature>
<evidence type="ECO:0000256" key="4">
    <source>
        <dbReference type="ARBA" id="ARBA00022763"/>
    </source>
</evidence>
<keyword evidence="4 15" id="KW-0227">DNA damage</keyword>
<dbReference type="GO" id="GO:0008854">
    <property type="term" value="F:exodeoxyribonuclease V activity"/>
    <property type="evidence" value="ECO:0007669"/>
    <property type="project" value="UniProtKB-EC"/>
</dbReference>
<dbReference type="InterPro" id="IPR027417">
    <property type="entry name" value="P-loop_NTPase"/>
</dbReference>
<evidence type="ECO:0000313" key="19">
    <source>
        <dbReference type="EMBL" id="MXR37728.1"/>
    </source>
</evidence>
<feature type="domain" description="UvrD-like helicase C-terminal" evidence="18">
    <location>
        <begin position="462"/>
        <end position="748"/>
    </location>
</feature>
<proteinExistence type="inferred from homology"/>
<dbReference type="PANTHER" id="PTHR11070:SF23">
    <property type="entry name" value="RECBCD ENZYME SUBUNIT RECB"/>
    <property type="match status" value="1"/>
</dbReference>
<sequence length="1183" mass="130307">MKPLDVVHCPLSGVNLIEASAGTGKTWTIAALFTRLLLEDGDVPAPTIDRILVVTYTKAATAELRERLRARLVETRLALESSAAVSEPFLAAMCARYAAPEARSRAIARLSAAISGFDAAAIYTIHGFCQRVLTDAAFESAQTFEAELVVDDLDALMELADDFWRRRVVKDVTLSRVLAESGETPDGWLSAVRPHLSRPYLTAVRPPAVDLEAVLGAQDVAWQALKAADIDEGLAVFTATQGYKATSYKPAIVAHIARLLKRMLSADSAPSLLSEADLKNLLKLTPDSLSGAMKKGFVPPDHPLFALVEAWLLCASALRQGVEHAVIRLKLELIDWINAEHERVRANKRKRSFDDLLTDLYGALNEKSSGPLLASHVARSFQVALIDEFQDTDPIQYDIFRRCFVEARPQSPVFLVGDPKQAIYSFRGADIFAYLAARSDASHHYTLDTNRRSCEALVEAVNTLFARPNPFVLEDIRYYPVNADSQQRGRLEVDDDQAPFTVLWQDNDAPKALGKEGAGEWAAAVCADEIARLLNLAAKGQARIFKGENGRALSGGDMAVLVATHRQGESMRQALRLRGIASVALTQESVFASLEAREMLALLRAWAEPASEGRLRAALATSLYGLDAQALFALAENEEAWEACLRLNREDFERWQEQGFMAAWRGFFARSSLALRLLPQEGGERRLTNLAHLAELIQQQSEEKSALSPLLAWFEGRVANPPGGEEAVLRLESDAQLVKIVTIHTSKGLQYPLVFCPFLWDGKLDAADTPFWHYHHDGQTLLVPDGLADEAARAASRQETLGEKLRLLYVALTRAQYRQVICWRHVSGMESAALSWLLHAGDIDSLAGLSRLKLDEMTLKDDLADLCRRGGGAFSLLPAPRLRTDCLAAAPEGETLSLSVLARTLYTPWRVSSFTALTSKTPARLAEKPDHDQGELQLAEANDSMPFNRFSFPRGARPGTCLHAVFEAIDFQWSEARIREVAASTLARFGFAEHWLDAVCDMVARTLDAPLDDGVCLRQVPARQRLVELNFTRPLARLSVSRLRRVLTDPAMGLAAPLRTAAATLDFHTVEGFLTGAIDLACVIDGRWFLIDYKSNHLGEHAADYAPGRLAYEIAHAHYYLQYLIYCAALKRYLASRGIALDGKFGGVRYLFLRGLDEAGNGVWRDSPSEVLIAALDGCFDGD</sequence>
<dbReference type="GO" id="GO:0043138">
    <property type="term" value="F:3'-5' DNA helicase activity"/>
    <property type="evidence" value="ECO:0007669"/>
    <property type="project" value="UniProtKB-UniRule"/>
</dbReference>
<protein>
    <recommendedName>
        <fullName evidence="15">RecBCD enzyme subunit RecB</fullName>
        <ecNumber evidence="15">3.1.11.5</ecNumber>
        <ecNumber evidence="15">5.6.2.4</ecNumber>
    </recommendedName>
    <alternativeName>
        <fullName evidence="15">DNA 3'-5' helicase subunit RecB</fullName>
    </alternativeName>
    <alternativeName>
        <fullName evidence="15">Exonuclease V subunit RecB</fullName>
        <shortName evidence="15">ExoV subunit RecB</shortName>
    </alternativeName>
    <alternativeName>
        <fullName evidence="15">Helicase/nuclease RecBCD subunit RecB</fullName>
    </alternativeName>
</protein>
<evidence type="ECO:0000256" key="7">
    <source>
        <dbReference type="ARBA" id="ARBA00022839"/>
    </source>
</evidence>
<evidence type="ECO:0000259" key="17">
    <source>
        <dbReference type="PROSITE" id="PS51198"/>
    </source>
</evidence>
<keyword evidence="6 15" id="KW-0347">Helicase</keyword>
<feature type="active site" description="For nuclease activity" evidence="15">
    <location>
        <position position="1092"/>
    </location>
</feature>
<dbReference type="GO" id="GO:0000724">
    <property type="term" value="P:double-strand break repair via homologous recombination"/>
    <property type="evidence" value="ECO:0007669"/>
    <property type="project" value="UniProtKB-UniRule"/>
</dbReference>
<evidence type="ECO:0000259" key="18">
    <source>
        <dbReference type="PROSITE" id="PS51217"/>
    </source>
</evidence>
<keyword evidence="11 15" id="KW-0234">DNA repair</keyword>
<comment type="function">
    <text evidence="15">A helicase/nuclease that prepares dsDNA breaks (DSB) for recombinational DNA repair. Binds to DSBs and unwinds DNA via a highly rapid and processive ATP-dependent bidirectional helicase activity. Unwinds dsDNA until it encounters a Chi (crossover hotspot instigator) sequence from the 3' direction. Cuts ssDNA a few nucleotides 3' to the Chi site. The properties and activities of the enzyme are changed at Chi. The Chi-altered holoenzyme produces a long 3'-ssDNA overhang and facilitates RecA-binding to the ssDNA for homologous DNA recombination and repair. Holoenzyme degrades any linearized DNA that is unable to undergo homologous recombination. In the holoenzyme this subunit contributes ATPase, 3'-5' helicase, exonuclease activity and loads RecA onto ssDNA.</text>
</comment>
<dbReference type="Proteomes" id="UP000467214">
    <property type="component" value="Unassembled WGS sequence"/>
</dbReference>
<dbReference type="HAMAP" id="MF_01485">
    <property type="entry name" value="RecB"/>
    <property type="match status" value="1"/>
</dbReference>
<dbReference type="InterPro" id="IPR011335">
    <property type="entry name" value="Restrct_endonuc-II-like"/>
</dbReference>
<evidence type="ECO:0000256" key="14">
    <source>
        <dbReference type="ARBA" id="ARBA00048988"/>
    </source>
</evidence>
<dbReference type="SUPFAM" id="SSF52980">
    <property type="entry name" value="Restriction endonuclease-like"/>
    <property type="match status" value="1"/>
</dbReference>
<evidence type="ECO:0000256" key="1">
    <source>
        <dbReference type="ARBA" id="ARBA00022722"/>
    </source>
</evidence>
<dbReference type="AlphaFoldDB" id="A0A845BRD7"/>
<dbReference type="InterPro" id="IPR000212">
    <property type="entry name" value="DNA_helicase_UvrD/REP"/>
</dbReference>
<dbReference type="GO" id="GO:0000287">
    <property type="term" value="F:magnesium ion binding"/>
    <property type="evidence" value="ECO:0007669"/>
    <property type="project" value="UniProtKB-UniRule"/>
</dbReference>
<accession>A0A845BRD7</accession>
<keyword evidence="9 15" id="KW-0460">Magnesium</keyword>
<dbReference type="InterPro" id="IPR014016">
    <property type="entry name" value="UvrD-like_ATP-bd"/>
</dbReference>
<evidence type="ECO:0000256" key="2">
    <source>
        <dbReference type="ARBA" id="ARBA00022723"/>
    </source>
</evidence>
<keyword evidence="12 15" id="KW-0413">Isomerase</keyword>
<dbReference type="EC" id="3.1.11.5" evidence="15"/>
<dbReference type="GO" id="GO:0003677">
    <property type="term" value="F:DNA binding"/>
    <property type="evidence" value="ECO:0007669"/>
    <property type="project" value="UniProtKB-UniRule"/>
</dbReference>
<evidence type="ECO:0000256" key="9">
    <source>
        <dbReference type="ARBA" id="ARBA00022842"/>
    </source>
</evidence>
<feature type="region of interest" description="DNA-binding and helicase activity, interacts with RecC" evidence="15">
    <location>
        <begin position="1"/>
        <end position="858"/>
    </location>
</feature>
<comment type="catalytic activity">
    <reaction evidence="15">
        <text>Exonucleolytic cleavage (in the presence of ATP) in either 5'- to 3'- or 3'- to 5'-direction to yield 5'-phosphooligonucleotides.</text>
        <dbReference type="EC" id="3.1.11.5"/>
    </reaction>
</comment>
<comment type="cofactor">
    <cofactor evidence="15">
        <name>Mg(2+)</name>
        <dbReference type="ChEBI" id="CHEBI:18420"/>
    </cofactor>
    <text evidence="15">Binds 1 Mg(2+) ion per subunit.</text>
</comment>
<gene>
    <name evidence="15 19" type="primary">recB</name>
    <name evidence="19" type="ORF">GQF02_12160</name>
</gene>
<dbReference type="EMBL" id="WSSB01000011">
    <property type="protein sequence ID" value="MXR37728.1"/>
    <property type="molecule type" value="Genomic_DNA"/>
</dbReference>
<comment type="catalytic activity">
    <reaction evidence="14 15">
        <text>ATP + H2O = ADP + phosphate + H(+)</text>
        <dbReference type="Rhea" id="RHEA:13065"/>
        <dbReference type="ChEBI" id="CHEBI:15377"/>
        <dbReference type="ChEBI" id="CHEBI:15378"/>
        <dbReference type="ChEBI" id="CHEBI:30616"/>
        <dbReference type="ChEBI" id="CHEBI:43474"/>
        <dbReference type="ChEBI" id="CHEBI:456216"/>
        <dbReference type="EC" id="5.6.2.4"/>
    </reaction>
</comment>
<dbReference type="Pfam" id="PF13361">
    <property type="entry name" value="UvrD_C"/>
    <property type="match status" value="1"/>
</dbReference>
<keyword evidence="5 15" id="KW-0378">Hydrolase</keyword>
<dbReference type="InterPro" id="IPR014017">
    <property type="entry name" value="DNA_helicase_UvrD-like_C"/>
</dbReference>
<dbReference type="EC" id="5.6.2.4" evidence="15"/>
<comment type="catalytic activity">
    <reaction evidence="13 15">
        <text>Couples ATP hydrolysis with the unwinding of duplex DNA by translocating in the 3'-5' direction.</text>
        <dbReference type="EC" id="5.6.2.4"/>
    </reaction>
</comment>
<comment type="miscellaneous">
    <text evidence="15">In the RecBCD complex, RecB has a slow 3'-5' helicase, an exonuclease activity and loads RecA onto ssDNA, RecD has a fast 5'-3' helicase activity, while RecC stimulates the ATPase and processivity of the RecB helicase and contributes to recognition of the Chi site.</text>
</comment>
<dbReference type="RefSeq" id="WP_160797494.1">
    <property type="nucleotide sequence ID" value="NZ_WSSB01000011.1"/>
</dbReference>
<evidence type="ECO:0000313" key="20">
    <source>
        <dbReference type="Proteomes" id="UP000467214"/>
    </source>
</evidence>
<feature type="region of interest" description="Nuclease activity, interacts with RecD and RecA" evidence="15">
    <location>
        <begin position="908"/>
        <end position="1183"/>
    </location>
</feature>
<dbReference type="SUPFAM" id="SSF52540">
    <property type="entry name" value="P-loop containing nucleoside triphosphate hydrolases"/>
    <property type="match status" value="1"/>
</dbReference>
<keyword evidence="3 15" id="KW-0547">Nucleotide-binding</keyword>
<evidence type="ECO:0000256" key="15">
    <source>
        <dbReference type="HAMAP-Rule" id="MF_01485"/>
    </source>
</evidence>
<keyword evidence="1 15" id="KW-0540">Nuclease</keyword>
<evidence type="ECO:0000256" key="13">
    <source>
        <dbReference type="ARBA" id="ARBA00034617"/>
    </source>
</evidence>